<dbReference type="PANTHER" id="PTHR39176:SF1">
    <property type="entry name" value="PERIPLASMIC PROTEIN"/>
    <property type="match status" value="1"/>
</dbReference>
<dbReference type="PANTHER" id="PTHR39176">
    <property type="entry name" value="PERIPLASMIC PROTEIN-RELATED"/>
    <property type="match status" value="1"/>
</dbReference>
<dbReference type="PATRIC" id="fig|386415.7.peg.292"/>
<reference evidence="4 5" key="1">
    <citation type="journal article" date="2006" name="Nat. Biotechnol.">
        <title>The genome and transcriptomes of the anti-tumor agent Clostridium novyi-NT.</title>
        <authorList>
            <person name="Bettegowda C."/>
            <person name="Huang X."/>
            <person name="Lin J."/>
            <person name="Cheong I."/>
            <person name="Kohli M."/>
            <person name="Szabo S.A."/>
            <person name="Zhang X."/>
            <person name="Diaz L.A. Jr."/>
            <person name="Velculescu V.E."/>
            <person name="Parmigiani G."/>
            <person name="Kinzler K.W."/>
            <person name="Vogelstein B."/>
            <person name="Zhou S."/>
        </authorList>
    </citation>
    <scope>NUCLEOTIDE SEQUENCE [LARGE SCALE GENOMIC DNA]</scope>
    <source>
        <strain evidence="4 5">NT</strain>
    </source>
</reference>
<keyword evidence="5" id="KW-1185">Reference proteome</keyword>
<proteinExistence type="predicted"/>
<dbReference type="EMBL" id="CP000382">
    <property type="protein sequence ID" value="ABK61863.1"/>
    <property type="molecule type" value="Genomic_DNA"/>
</dbReference>
<feature type="domain" description="Lysozyme inhibitor LprI-like N-terminal" evidence="3">
    <location>
        <begin position="133"/>
        <end position="222"/>
    </location>
</feature>
<keyword evidence="2" id="KW-0732">Signal</keyword>
<dbReference type="DNASU" id="4540450"/>
<evidence type="ECO:0000256" key="2">
    <source>
        <dbReference type="SAM" id="SignalP"/>
    </source>
</evidence>
<dbReference type="RefSeq" id="WP_011721272.1">
    <property type="nucleotide sequence ID" value="NC_008593.1"/>
</dbReference>
<keyword evidence="4" id="KW-0449">Lipoprotein</keyword>
<feature type="chain" id="PRO_5039119074" evidence="2">
    <location>
        <begin position="28"/>
        <end position="228"/>
    </location>
</feature>
<name>A0PY12_CLONN</name>
<dbReference type="PROSITE" id="PS51257">
    <property type="entry name" value="PROKAR_LIPOPROTEIN"/>
    <property type="match status" value="1"/>
</dbReference>
<evidence type="ECO:0000256" key="1">
    <source>
        <dbReference type="SAM" id="MobiDB-lite"/>
    </source>
</evidence>
<dbReference type="STRING" id="386415.NT01CX_1181"/>
<feature type="compositionally biased region" description="Polar residues" evidence="1">
    <location>
        <begin position="24"/>
        <end position="42"/>
    </location>
</feature>
<feature type="signal peptide" evidence="2">
    <location>
        <begin position="1"/>
        <end position="27"/>
    </location>
</feature>
<protein>
    <submittedName>
        <fullName evidence="4">Lipoprotein, putative</fullName>
    </submittedName>
</protein>
<dbReference type="AlphaFoldDB" id="A0PY12"/>
<dbReference type="KEGG" id="cno:NT01CX_1181"/>
<feature type="region of interest" description="Disordered" evidence="1">
    <location>
        <begin position="24"/>
        <end position="125"/>
    </location>
</feature>
<feature type="compositionally biased region" description="Polar residues" evidence="1">
    <location>
        <begin position="114"/>
        <end position="124"/>
    </location>
</feature>
<organism evidence="4 5">
    <name type="scientific">Clostridium novyi (strain NT)</name>
    <dbReference type="NCBI Taxonomy" id="386415"/>
    <lineage>
        <taxon>Bacteria</taxon>
        <taxon>Bacillati</taxon>
        <taxon>Bacillota</taxon>
        <taxon>Clostridia</taxon>
        <taxon>Eubacteriales</taxon>
        <taxon>Clostridiaceae</taxon>
        <taxon>Clostridium</taxon>
    </lineage>
</organism>
<feature type="compositionally biased region" description="Low complexity" evidence="1">
    <location>
        <begin position="43"/>
        <end position="99"/>
    </location>
</feature>
<dbReference type="HOGENOM" id="CLU_099091_0_0_9"/>
<gene>
    <name evidence="4" type="ordered locus">NT01CX_1181</name>
</gene>
<dbReference type="InterPro" id="IPR009739">
    <property type="entry name" value="LprI-like_N"/>
</dbReference>
<evidence type="ECO:0000259" key="3">
    <source>
        <dbReference type="Pfam" id="PF07007"/>
    </source>
</evidence>
<evidence type="ECO:0000313" key="5">
    <source>
        <dbReference type="Proteomes" id="UP000008220"/>
    </source>
</evidence>
<dbReference type="Proteomes" id="UP000008220">
    <property type="component" value="Chromosome"/>
</dbReference>
<dbReference type="Gene3D" id="1.20.1270.180">
    <property type="match status" value="1"/>
</dbReference>
<accession>A0PY12</accession>
<dbReference type="Pfam" id="PF07007">
    <property type="entry name" value="LprI"/>
    <property type="match status" value="1"/>
</dbReference>
<dbReference type="eggNOG" id="COG3755">
    <property type="taxonomic scope" value="Bacteria"/>
</dbReference>
<sequence length="228" mass="26113">MNKNLRKIIFTITAFTFITLLSSCTNSKTPEPSNEKTTSIQKNSNSDNTSSANNNTLNTNSSNEKIHTSNPSTPNKSINNINSTKKTNITPSKNNNSKSSQKDQPKKIKGKKQSYLNKLQSTKNNLDKRLKKKYAGTTLEMRQAAEEEYMTWDKHLNEIYSELKKDLSKDTMEKLKKEETQWISYRDREAKKDADSFKGGSFMPVQNLLSLGDLTKQRCYELVNKYMD</sequence>
<evidence type="ECO:0000313" key="4">
    <source>
        <dbReference type="EMBL" id="ABK61863.1"/>
    </source>
</evidence>